<dbReference type="GO" id="GO:0046872">
    <property type="term" value="F:metal ion binding"/>
    <property type="evidence" value="ECO:0007669"/>
    <property type="project" value="UniProtKB-UniRule"/>
</dbReference>
<dbReference type="Pfam" id="PF00281">
    <property type="entry name" value="Ribosomal_L5"/>
    <property type="match status" value="1"/>
</dbReference>
<evidence type="ECO:0000256" key="23">
    <source>
        <dbReference type="ARBA" id="ARBA00023125"/>
    </source>
</evidence>
<evidence type="ECO:0000256" key="26">
    <source>
        <dbReference type="ARBA" id="ARBA00023242"/>
    </source>
</evidence>
<evidence type="ECO:0000256" key="13">
    <source>
        <dbReference type="ARBA" id="ARBA00022741"/>
    </source>
</evidence>
<dbReference type="Gene3D" id="3.90.320.10">
    <property type="match status" value="1"/>
</dbReference>
<evidence type="ECO:0000256" key="7">
    <source>
        <dbReference type="ARBA" id="ARBA00022485"/>
    </source>
</evidence>
<keyword evidence="26 30" id="KW-0539">Nucleus</keyword>
<dbReference type="GO" id="GO:0033567">
    <property type="term" value="P:DNA replication, Okazaki fragment processing"/>
    <property type="evidence" value="ECO:0007669"/>
    <property type="project" value="UniProtKB-UniRule"/>
</dbReference>
<dbReference type="FunFam" id="3.30.1440.10:FF:000004">
    <property type="entry name" value="60S ribosomal protein L11, putative"/>
    <property type="match status" value="1"/>
</dbReference>
<keyword evidence="19" id="KW-0694">RNA-binding</keyword>
<dbReference type="GO" id="GO:0051539">
    <property type="term" value="F:4 iron, 4 sulfur cluster binding"/>
    <property type="evidence" value="ECO:0007669"/>
    <property type="project" value="UniProtKB-UniRule"/>
</dbReference>
<organism evidence="38 39">
    <name type="scientific">Petrolisthes cinctipes</name>
    <name type="common">Flat porcelain crab</name>
    <dbReference type="NCBI Taxonomy" id="88211"/>
    <lineage>
        <taxon>Eukaryota</taxon>
        <taxon>Metazoa</taxon>
        <taxon>Ecdysozoa</taxon>
        <taxon>Arthropoda</taxon>
        <taxon>Crustacea</taxon>
        <taxon>Multicrustacea</taxon>
        <taxon>Malacostraca</taxon>
        <taxon>Eumalacostraca</taxon>
        <taxon>Eucarida</taxon>
        <taxon>Decapoda</taxon>
        <taxon>Pleocyemata</taxon>
        <taxon>Anomura</taxon>
        <taxon>Galatheoidea</taxon>
        <taxon>Porcellanidae</taxon>
        <taxon>Petrolisthes</taxon>
    </lineage>
</organism>
<proteinExistence type="inferred from homology"/>
<dbReference type="PANTHER" id="PTHR10887:SF433">
    <property type="entry name" value="DNA REPLICATION ATP-DEPENDENT HELICASE_NUCLEASE DNA2"/>
    <property type="match status" value="1"/>
</dbReference>
<evidence type="ECO:0000259" key="33">
    <source>
        <dbReference type="Pfam" id="PF00673"/>
    </source>
</evidence>
<feature type="domain" description="DNA2/NAM7 helicase-like C-terminal" evidence="36">
    <location>
        <begin position="800"/>
        <end position="1009"/>
    </location>
</feature>
<dbReference type="GO" id="GO:1990904">
    <property type="term" value="C:ribonucleoprotein complex"/>
    <property type="evidence" value="ECO:0007669"/>
    <property type="project" value="UniProtKB-KW"/>
</dbReference>
<evidence type="ECO:0000259" key="36">
    <source>
        <dbReference type="Pfam" id="PF13087"/>
    </source>
</evidence>
<dbReference type="GO" id="GO:0003735">
    <property type="term" value="F:structural constituent of ribosome"/>
    <property type="evidence" value="ECO:0007669"/>
    <property type="project" value="InterPro"/>
</dbReference>
<dbReference type="PANTHER" id="PTHR10887">
    <property type="entry name" value="DNA2/NAM7 HELICASE FAMILY"/>
    <property type="match status" value="1"/>
</dbReference>
<comment type="function">
    <text evidence="30">Key enzyme involved in DNA replication and DNA repair. Involved in Okazaki fragments processing by cleaving long flaps that escape FEN1: flaps that are longer than 27 nucleotides are coated by replication protein A complex (RPA), leading to recruit DNA2 which cleaves the flap until it is too short to bind RPA and becomes a substrate for FEN1. Also involved in 5'-end resection of DNA during double-strand break (DSB) repair by mediating the cleavage of 5'-ssDNA.</text>
</comment>
<dbReference type="Pfam" id="PF08696">
    <property type="entry name" value="Dna2"/>
    <property type="match status" value="1"/>
</dbReference>
<accession>A0AAE1KYY6</accession>
<keyword evidence="16 30" id="KW-0378">Hydrolase</keyword>
<feature type="domain" description="DNA replication factor Dna2 N-terminal" evidence="34">
    <location>
        <begin position="91"/>
        <end position="281"/>
    </location>
</feature>
<evidence type="ECO:0000256" key="25">
    <source>
        <dbReference type="ARBA" id="ARBA00023204"/>
    </source>
</evidence>
<dbReference type="GO" id="GO:0017108">
    <property type="term" value="F:5'-flap endonuclease activity"/>
    <property type="evidence" value="ECO:0007669"/>
    <property type="project" value="UniProtKB-UniRule"/>
</dbReference>
<keyword evidence="17 30" id="KW-0347">Helicase</keyword>
<dbReference type="GO" id="GO:0005524">
    <property type="term" value="F:ATP binding"/>
    <property type="evidence" value="ECO:0007669"/>
    <property type="project" value="UniProtKB-UniRule"/>
</dbReference>
<gene>
    <name evidence="38" type="ORF">Pcinc_007038</name>
</gene>
<feature type="domain" description="Large ribosomal subunit protein uL5 N-terminal" evidence="32">
    <location>
        <begin position="1048"/>
        <end position="1101"/>
    </location>
</feature>
<dbReference type="GO" id="GO:0071932">
    <property type="term" value="P:replication fork reversal"/>
    <property type="evidence" value="ECO:0007669"/>
    <property type="project" value="TreeGrafter"/>
</dbReference>
<evidence type="ECO:0000256" key="16">
    <source>
        <dbReference type="ARBA" id="ARBA00022801"/>
    </source>
</evidence>
<dbReference type="InterPro" id="IPR031310">
    <property type="entry name" value="Ribosomal_uL5_N"/>
</dbReference>
<evidence type="ECO:0000256" key="19">
    <source>
        <dbReference type="ARBA" id="ARBA00022884"/>
    </source>
</evidence>
<dbReference type="GO" id="GO:0006412">
    <property type="term" value="P:translation"/>
    <property type="evidence" value="ECO:0007669"/>
    <property type="project" value="InterPro"/>
</dbReference>
<evidence type="ECO:0000256" key="20">
    <source>
        <dbReference type="ARBA" id="ARBA00022980"/>
    </source>
</evidence>
<dbReference type="CDD" id="cd18808">
    <property type="entry name" value="SF1_C_Upf1"/>
    <property type="match status" value="1"/>
</dbReference>
<keyword evidence="10 30" id="KW-0540">Nuclease</keyword>
<keyword evidence="22 30" id="KW-0411">Iron-sulfur</keyword>
<comment type="subunit">
    <text evidence="6">Component of the large ribosomal subunit.</text>
</comment>
<evidence type="ECO:0000256" key="4">
    <source>
        <dbReference type="ARBA" id="ARBA00007913"/>
    </source>
</evidence>
<evidence type="ECO:0000256" key="10">
    <source>
        <dbReference type="ARBA" id="ARBA00022722"/>
    </source>
</evidence>
<evidence type="ECO:0000256" key="31">
    <source>
        <dbReference type="SAM" id="Phobius"/>
    </source>
</evidence>
<dbReference type="InterPro" id="IPR022803">
    <property type="entry name" value="Ribosomal_uL5_dom_sf"/>
</dbReference>
<dbReference type="Pfam" id="PF13086">
    <property type="entry name" value="AAA_11"/>
    <property type="match status" value="2"/>
</dbReference>
<keyword evidence="12" id="KW-0699">rRNA-binding</keyword>
<keyword evidence="28" id="KW-0687">Ribonucleoprotein</keyword>
<dbReference type="InterPro" id="IPR020929">
    <property type="entry name" value="Ribosomal_uL5_CS"/>
</dbReference>
<dbReference type="InterPro" id="IPR048459">
    <property type="entry name" value="DNA2_Rift"/>
</dbReference>
<keyword evidence="9 30" id="KW-0235">DNA replication</keyword>
<keyword evidence="27 30" id="KW-0511">Multifunctional enzyme</keyword>
<dbReference type="AlphaFoldDB" id="A0AAE1KYY6"/>
<keyword evidence="8" id="KW-0963">Cytoplasm</keyword>
<dbReference type="NCBIfam" id="NF003258">
    <property type="entry name" value="PRK04219.1"/>
    <property type="match status" value="1"/>
</dbReference>
<keyword evidence="21 30" id="KW-0408">Iron</keyword>
<dbReference type="InterPro" id="IPR047187">
    <property type="entry name" value="SF1_C_Upf1"/>
</dbReference>
<feature type="domain" description="DNA2 rift barrel" evidence="37">
    <location>
        <begin position="465"/>
        <end position="566"/>
    </location>
</feature>
<evidence type="ECO:0000256" key="1">
    <source>
        <dbReference type="ARBA" id="ARBA00001966"/>
    </source>
</evidence>
<evidence type="ECO:0000256" key="28">
    <source>
        <dbReference type="ARBA" id="ARBA00023274"/>
    </source>
</evidence>
<evidence type="ECO:0000256" key="15">
    <source>
        <dbReference type="ARBA" id="ARBA00022763"/>
    </source>
</evidence>
<evidence type="ECO:0000256" key="3">
    <source>
        <dbReference type="ARBA" id="ARBA00004496"/>
    </source>
</evidence>
<evidence type="ECO:0000256" key="9">
    <source>
        <dbReference type="ARBA" id="ARBA00022705"/>
    </source>
</evidence>
<dbReference type="GO" id="GO:0006281">
    <property type="term" value="P:DNA repair"/>
    <property type="evidence" value="ECO:0007669"/>
    <property type="project" value="UniProtKB-KW"/>
</dbReference>
<dbReference type="SUPFAM" id="SSF55282">
    <property type="entry name" value="RL5-like"/>
    <property type="match status" value="1"/>
</dbReference>
<dbReference type="GO" id="GO:0005840">
    <property type="term" value="C:ribosome"/>
    <property type="evidence" value="ECO:0007669"/>
    <property type="project" value="UniProtKB-KW"/>
</dbReference>
<dbReference type="GO" id="GO:0005739">
    <property type="term" value="C:mitochondrion"/>
    <property type="evidence" value="ECO:0007669"/>
    <property type="project" value="UniProtKB-SubCell"/>
</dbReference>
<dbReference type="GO" id="GO:0019843">
    <property type="term" value="F:rRNA binding"/>
    <property type="evidence" value="ECO:0007669"/>
    <property type="project" value="UniProtKB-KW"/>
</dbReference>
<dbReference type="CDD" id="cd18041">
    <property type="entry name" value="DEXXQc_DNA2"/>
    <property type="match status" value="1"/>
</dbReference>
<dbReference type="Pfam" id="PF21123">
    <property type="entry name" value="Dna2_Rift"/>
    <property type="match status" value="1"/>
</dbReference>
<keyword evidence="18 30" id="KW-0067">ATP-binding</keyword>
<evidence type="ECO:0000256" key="24">
    <source>
        <dbReference type="ARBA" id="ARBA00023128"/>
    </source>
</evidence>
<evidence type="ECO:0000259" key="37">
    <source>
        <dbReference type="Pfam" id="PF21123"/>
    </source>
</evidence>
<evidence type="ECO:0000256" key="5">
    <source>
        <dbReference type="ARBA" id="ARBA00008553"/>
    </source>
</evidence>
<keyword evidence="30" id="KW-0158">Chromosome</keyword>
<feature type="domain" description="DNA2/NAM7 helicase helicase" evidence="35">
    <location>
        <begin position="623"/>
        <end position="712"/>
    </location>
</feature>
<keyword evidence="14" id="KW-0255">Endonuclease</keyword>
<evidence type="ECO:0000259" key="34">
    <source>
        <dbReference type="Pfam" id="PF08696"/>
    </source>
</evidence>
<sequence>MANLGDMFDDSLDDELFNAELSEHMEKLSPFKKPPKEEVTLNNKEVKKLLDEGVGKESYCWKGNYGRHIVTQVERDYYKGELLLHLVSPHDHSHSTCTLAGFWSQSVVVEGDLVHILFTEAVDGHFTLDNSKGVLVVNPDFLVSGTSVVSGVFCRRKAVLNERFKGMDPPNQVVKKKIQKYDELVSLVRRLMSESKAVRDMYGLGLSHEKMYEEMTNFLPHIHTWSQKYLRSSNLRTTGNQLEKGQRRSQWMGEITEILDIEENVWSPRFGVKGKIDMTVRIHQRNNKKVVPLELKTGRSSFSAEHKGQVTLYSMMSSDRRPDPQAGLLLYLRDGAMEEVSAGEKEKRGLLQLRNEIVQHLTAKPIPQLGDLPPQLPSLPEPIDFDRACVKCGQLLTCTVYQKAVEQNVPQEPHPMAKLVPTTTAHLKESHLEYFRHWCLLLHLEMDDSRRNEAIRALWLQDPVKRESSGDCLCYMMLDERIDVSEVRGGEFVQVLRRSPSHPSHTPLSTVSLQAGDSIIVSSESDIALSMGVILSIKESSIEISLDRNLCQYPDWRQKVFHIDRYEYQNSMGTTFTNLARLLQDTPHNAKLRSLIIDREPPTFKKGLLPDVVTKGRHILQSLNKQQQRAVLKTLMTEHYSLLKGYPGTGKTSTIVAIVRMMVTLGLSVLITSYTHSAVDNILLKLRMYEMDFLRLGRTSRIHTDILPYADEVVTRKFTDVPSLTQFYDSKLVVATTCLGVNHVLFSKRTFDFCIIDEASQVLQAAALGPLFHASHFVLVGDPQQLPPVIKSKQAKTLGMSESLFVRLDSQEATSDLYDQYRMNGPIMRLANELMYDNKLKCGSTDVETASLQLPNYTNVNEDLSVSQWLQKILEPSLESSVVFVDTCGSGRENRDKANRVINRSEAGLVVTLLHTLLKSGMTTDDVGVITPYRAQVMLIRDWLAREEVEGERVEVNTVDQYQGRDKSVVVYSCVRSGSSHTDPGDILQDEHRLNVAVTRAKHKLIIILKRNKKKVIIIVLSRVLFVPSVFLGIVFTVTGTMNEKQKNHMREVRIGKLCLNICVGESGDKLTRAAKVLESLTGQKPVFSKARYTVRSFGIRRNEKIAVHCTVRGPKAEEILEKGLKVREYELRRDNFSKNGNFGFGIQEHIDLGIKYDPAIGIFGLDFFVVLRRPGYRVAKRRRAPGKIGPQHCLVKEDAIKWFQTKYEGVILPGKKK</sequence>
<dbReference type="InterPro" id="IPR041677">
    <property type="entry name" value="DNA2/NAM7_AAA_11"/>
</dbReference>
<dbReference type="SUPFAM" id="SSF52540">
    <property type="entry name" value="P-loop containing nucleoside triphosphate hydrolases"/>
    <property type="match status" value="1"/>
</dbReference>
<keyword evidence="20" id="KW-0689">Ribosomal protein</keyword>
<reference evidence="38" key="1">
    <citation type="submission" date="2023-10" db="EMBL/GenBank/DDBJ databases">
        <title>Genome assemblies of two species of porcelain crab, Petrolisthes cinctipes and Petrolisthes manimaculis (Anomura: Porcellanidae).</title>
        <authorList>
            <person name="Angst P."/>
        </authorList>
    </citation>
    <scope>NUCLEOTIDE SEQUENCE</scope>
    <source>
        <strain evidence="38">PB745_01</strain>
        <tissue evidence="38">Gill</tissue>
    </source>
</reference>
<dbReference type="GO" id="GO:0003677">
    <property type="term" value="F:DNA binding"/>
    <property type="evidence" value="ECO:0007669"/>
    <property type="project" value="UniProtKB-UniRule"/>
</dbReference>
<keyword evidence="23 30" id="KW-0238">DNA-binding</keyword>
<evidence type="ECO:0000256" key="2">
    <source>
        <dbReference type="ARBA" id="ARBA00004173"/>
    </source>
</evidence>
<evidence type="ECO:0000256" key="6">
    <source>
        <dbReference type="ARBA" id="ARBA00011133"/>
    </source>
</evidence>
<comment type="subcellular location">
    <subcellularLocation>
        <location evidence="3">Cytoplasm</location>
    </subcellularLocation>
    <subcellularLocation>
        <location evidence="2">Mitochondrion</location>
    </subcellularLocation>
    <subcellularLocation>
        <location evidence="30">Nucleus</location>
    </subcellularLocation>
    <subcellularLocation>
        <location evidence="30">Chromosome</location>
    </subcellularLocation>
</comment>
<feature type="domain" description="DNA2/NAM7 helicase helicase" evidence="35">
    <location>
        <begin position="725"/>
        <end position="793"/>
    </location>
</feature>
<evidence type="ECO:0000313" key="38">
    <source>
        <dbReference type="EMBL" id="KAK3888937.1"/>
    </source>
</evidence>
<name>A0AAE1KYY6_PETCI</name>
<dbReference type="PROSITE" id="PS00358">
    <property type="entry name" value="RIBOSOMAL_L5"/>
    <property type="match status" value="1"/>
</dbReference>
<keyword evidence="31" id="KW-0472">Membrane</keyword>
<dbReference type="Pfam" id="PF00673">
    <property type="entry name" value="Ribosomal_L5_C"/>
    <property type="match status" value="1"/>
</dbReference>
<dbReference type="EC" id="3.6.4.12" evidence="30"/>
<keyword evidence="39" id="KW-1185">Reference proteome</keyword>
<keyword evidence="13 30" id="KW-0547">Nucleotide-binding</keyword>
<dbReference type="InterPro" id="IPR031309">
    <property type="entry name" value="Ribosomal_uL5_C"/>
</dbReference>
<dbReference type="GO" id="GO:0005694">
    <property type="term" value="C:chromosome"/>
    <property type="evidence" value="ECO:0007669"/>
    <property type="project" value="UniProtKB-SubCell"/>
</dbReference>
<keyword evidence="11 30" id="KW-0479">Metal-binding</keyword>
<comment type="caution">
    <text evidence="38">The sequence shown here is derived from an EMBL/GenBank/DDBJ whole genome shotgun (WGS) entry which is preliminary data.</text>
</comment>
<evidence type="ECO:0000259" key="35">
    <source>
        <dbReference type="Pfam" id="PF13086"/>
    </source>
</evidence>
<evidence type="ECO:0000256" key="18">
    <source>
        <dbReference type="ARBA" id="ARBA00022840"/>
    </source>
</evidence>
<keyword evidence="7 30" id="KW-0004">4Fe-4S</keyword>
<evidence type="ECO:0000256" key="17">
    <source>
        <dbReference type="ARBA" id="ARBA00022806"/>
    </source>
</evidence>
<dbReference type="CDD" id="cd22318">
    <property type="entry name" value="DNA2_N-like"/>
    <property type="match status" value="1"/>
</dbReference>
<feature type="transmembrane region" description="Helical" evidence="31">
    <location>
        <begin position="1016"/>
        <end position="1038"/>
    </location>
</feature>
<evidence type="ECO:0000313" key="39">
    <source>
        <dbReference type="Proteomes" id="UP001286313"/>
    </source>
</evidence>
<dbReference type="InterPro" id="IPR045055">
    <property type="entry name" value="DNA2/NAM7-like"/>
</dbReference>
<dbReference type="Proteomes" id="UP001286313">
    <property type="component" value="Unassembled WGS sequence"/>
</dbReference>
<evidence type="ECO:0000256" key="30">
    <source>
        <dbReference type="RuleBase" id="RU367041"/>
    </source>
</evidence>
<keyword evidence="31" id="KW-1133">Transmembrane helix</keyword>
<evidence type="ECO:0000256" key="14">
    <source>
        <dbReference type="ARBA" id="ARBA00022759"/>
    </source>
</evidence>
<dbReference type="InterPro" id="IPR057266">
    <property type="entry name" value="Ribosomal_uL5_euk/arc-type"/>
</dbReference>
<dbReference type="Pfam" id="PF13087">
    <property type="entry name" value="AAA_12"/>
    <property type="match status" value="1"/>
</dbReference>
<keyword evidence="25 30" id="KW-0234">DNA repair</keyword>
<dbReference type="InterPro" id="IPR014808">
    <property type="entry name" value="DNA_replication_fac_Dna2_N"/>
</dbReference>
<feature type="domain" description="Large ribosomal subunit protein uL5 C-terminal" evidence="33">
    <location>
        <begin position="1105"/>
        <end position="1191"/>
    </location>
</feature>
<dbReference type="InterPro" id="IPR026851">
    <property type="entry name" value="Dna2/JHS1_DEXXQ-box"/>
</dbReference>
<comment type="cofactor">
    <cofactor evidence="1">
        <name>[4Fe-4S] cluster</name>
        <dbReference type="ChEBI" id="CHEBI:49883"/>
    </cofactor>
</comment>
<evidence type="ECO:0000256" key="27">
    <source>
        <dbReference type="ARBA" id="ARBA00023268"/>
    </source>
</evidence>
<keyword evidence="31" id="KW-0812">Transmembrane</keyword>
<evidence type="ECO:0000259" key="32">
    <source>
        <dbReference type="Pfam" id="PF00281"/>
    </source>
</evidence>
<keyword evidence="15 30" id="KW-0227">DNA damage</keyword>
<dbReference type="Gene3D" id="3.40.50.300">
    <property type="entry name" value="P-loop containing nucleotide triphosphate hydrolases"/>
    <property type="match status" value="3"/>
</dbReference>
<dbReference type="GO" id="GO:0017116">
    <property type="term" value="F:single-stranded DNA helicase activity"/>
    <property type="evidence" value="ECO:0007669"/>
    <property type="project" value="UniProtKB-UniRule"/>
</dbReference>
<comment type="catalytic activity">
    <reaction evidence="29 30">
        <text>ATP + H2O = ADP + phosphate + H(+)</text>
        <dbReference type="Rhea" id="RHEA:13065"/>
        <dbReference type="ChEBI" id="CHEBI:15377"/>
        <dbReference type="ChEBI" id="CHEBI:15378"/>
        <dbReference type="ChEBI" id="CHEBI:30616"/>
        <dbReference type="ChEBI" id="CHEBI:43474"/>
        <dbReference type="ChEBI" id="CHEBI:456216"/>
        <dbReference type="EC" id="3.6.4.12"/>
    </reaction>
</comment>
<dbReference type="EMBL" id="JAWQEG010000515">
    <property type="protein sequence ID" value="KAK3888937.1"/>
    <property type="molecule type" value="Genomic_DNA"/>
</dbReference>
<dbReference type="InterPro" id="IPR011604">
    <property type="entry name" value="PDDEXK-like_dom_sf"/>
</dbReference>
<dbReference type="Gene3D" id="3.30.1440.10">
    <property type="match status" value="1"/>
</dbReference>
<evidence type="ECO:0000256" key="11">
    <source>
        <dbReference type="ARBA" id="ARBA00022723"/>
    </source>
</evidence>
<dbReference type="InterPro" id="IPR041679">
    <property type="entry name" value="DNA2/NAM7-like_C"/>
</dbReference>
<dbReference type="GO" id="GO:0005634">
    <property type="term" value="C:nucleus"/>
    <property type="evidence" value="ECO:0007669"/>
    <property type="project" value="UniProtKB-SubCell"/>
</dbReference>
<dbReference type="InterPro" id="IPR027417">
    <property type="entry name" value="P-loop_NTPase"/>
</dbReference>
<dbReference type="FunFam" id="3.40.50.300:FF:001170">
    <property type="entry name" value="DNA replication helicase Dna2"/>
    <property type="match status" value="1"/>
</dbReference>
<comment type="similarity">
    <text evidence="5">Belongs to the universal ribosomal protein uL5 family.</text>
</comment>
<protein>
    <recommendedName>
        <fullName evidence="30">DNA replication ATP-dependent helicase/nuclease</fullName>
        <ecNumber evidence="30">3.1.-.-</ecNumber>
        <ecNumber evidence="30">3.6.4.12</ecNumber>
    </recommendedName>
</protein>
<keyword evidence="24" id="KW-0496">Mitochondrion</keyword>
<evidence type="ECO:0000256" key="8">
    <source>
        <dbReference type="ARBA" id="ARBA00022490"/>
    </source>
</evidence>
<evidence type="ECO:0000256" key="22">
    <source>
        <dbReference type="ARBA" id="ARBA00023014"/>
    </source>
</evidence>
<evidence type="ECO:0000256" key="21">
    <source>
        <dbReference type="ARBA" id="ARBA00023004"/>
    </source>
</evidence>
<dbReference type="EC" id="3.1.-.-" evidence="30"/>
<evidence type="ECO:0000256" key="12">
    <source>
        <dbReference type="ARBA" id="ARBA00022730"/>
    </source>
</evidence>
<comment type="similarity">
    <text evidence="4 30">Belongs to the DNA2/NAM7 helicase family.</text>
</comment>
<evidence type="ECO:0000256" key="29">
    <source>
        <dbReference type="ARBA" id="ARBA00047995"/>
    </source>
</evidence>